<evidence type="ECO:0000313" key="2">
    <source>
        <dbReference type="EMBL" id="SHK50683.1"/>
    </source>
</evidence>
<dbReference type="PIRSF" id="PIRSF038991">
    <property type="entry name" value="Protein_AbrB"/>
    <property type="match status" value="1"/>
</dbReference>
<dbReference type="Proteomes" id="UP000183982">
    <property type="component" value="Unassembled WGS sequence"/>
</dbReference>
<dbReference type="AlphaFoldDB" id="A0A1M6T110"/>
<feature type="transmembrane region" description="Helical" evidence="1">
    <location>
        <begin position="15"/>
        <end position="40"/>
    </location>
</feature>
<feature type="transmembrane region" description="Helical" evidence="1">
    <location>
        <begin position="176"/>
        <end position="193"/>
    </location>
</feature>
<organism evidence="2 3">
    <name type="scientific">Shimia gijangensis</name>
    <dbReference type="NCBI Taxonomy" id="1470563"/>
    <lineage>
        <taxon>Bacteria</taxon>
        <taxon>Pseudomonadati</taxon>
        <taxon>Pseudomonadota</taxon>
        <taxon>Alphaproteobacteria</taxon>
        <taxon>Rhodobacterales</taxon>
        <taxon>Roseobacteraceae</taxon>
    </lineage>
</organism>
<dbReference type="RefSeq" id="WP_073256726.1">
    <property type="nucleotide sequence ID" value="NZ_FQZQ01000034.1"/>
</dbReference>
<dbReference type="EMBL" id="FQZQ01000034">
    <property type="protein sequence ID" value="SHK50683.1"/>
    <property type="molecule type" value="Genomic_DNA"/>
</dbReference>
<keyword evidence="3" id="KW-1185">Reference proteome</keyword>
<evidence type="ECO:0000313" key="3">
    <source>
        <dbReference type="Proteomes" id="UP000183982"/>
    </source>
</evidence>
<reference evidence="3" key="1">
    <citation type="submission" date="2016-11" db="EMBL/GenBank/DDBJ databases">
        <authorList>
            <person name="Varghese N."/>
            <person name="Submissions S."/>
        </authorList>
    </citation>
    <scope>NUCLEOTIDE SEQUENCE [LARGE SCALE GENOMIC DNA]</scope>
    <source>
        <strain evidence="3">DSM 100564</strain>
    </source>
</reference>
<feature type="transmembrane region" description="Helical" evidence="1">
    <location>
        <begin position="301"/>
        <end position="328"/>
    </location>
</feature>
<keyword evidence="1" id="KW-0472">Membrane</keyword>
<dbReference type="PANTHER" id="PTHR38457">
    <property type="entry name" value="REGULATOR ABRB-RELATED"/>
    <property type="match status" value="1"/>
</dbReference>
<feature type="transmembrane region" description="Helical" evidence="1">
    <location>
        <begin position="52"/>
        <end position="71"/>
    </location>
</feature>
<keyword evidence="1" id="KW-0812">Transmembrane</keyword>
<name>A0A1M6T110_9RHOB</name>
<evidence type="ECO:0000256" key="1">
    <source>
        <dbReference type="SAM" id="Phobius"/>
    </source>
</evidence>
<proteinExistence type="predicted"/>
<dbReference type="PANTHER" id="PTHR38457:SF1">
    <property type="entry name" value="REGULATOR ABRB-RELATED"/>
    <property type="match status" value="1"/>
</dbReference>
<dbReference type="STRING" id="1470563.SAMN05444000_1346"/>
<dbReference type="GO" id="GO:0016020">
    <property type="term" value="C:membrane"/>
    <property type="evidence" value="ECO:0007669"/>
    <property type="project" value="InterPro"/>
</dbReference>
<keyword evidence="1" id="KW-1133">Transmembrane helix</keyword>
<evidence type="ECO:0008006" key="4">
    <source>
        <dbReference type="Google" id="ProtNLM"/>
    </source>
</evidence>
<dbReference type="InterPro" id="IPR007820">
    <property type="entry name" value="AbrB_fam"/>
</dbReference>
<sequence>MARGVTFCIAGLGSLGFYLLGLPLPFLLGPMFACLIAALAGLDLKGAGQFGIFMRTFLGVAVGASITPELLGRMPEIASSLLFVPLFICTIAALGFPLLRYGFGLDPVTAWYSAMPGGLQDMLIFGEEAGGDPRALSLIHATRVVVLVSCAPFLMQSIWSLDLSGAPGNPMVDIEASQIVIMVVAGLVGWKFFEHIGLFGASILGPIILTTILSLTGIIHTRPPAEIIQAAQFFIGIAVGVKYVRITQREVRENVVAGLVYSILLGLVSASFFALIVWLGLAPSLDALLAFLPGGQAEMVVIAIIAGADLAYVVSHHVLRIVLVVLFSPLVERLFHKR</sequence>
<accession>A0A1M6T110</accession>
<protein>
    <recommendedName>
        <fullName evidence="4">Aminopeptidase</fullName>
    </recommendedName>
</protein>
<feature type="transmembrane region" description="Helical" evidence="1">
    <location>
        <begin position="77"/>
        <end position="99"/>
    </location>
</feature>
<feature type="transmembrane region" description="Helical" evidence="1">
    <location>
        <begin position="256"/>
        <end position="281"/>
    </location>
</feature>
<feature type="transmembrane region" description="Helical" evidence="1">
    <location>
        <begin position="198"/>
        <end position="221"/>
    </location>
</feature>
<feature type="transmembrane region" description="Helical" evidence="1">
    <location>
        <begin position="227"/>
        <end position="244"/>
    </location>
</feature>
<dbReference type="Pfam" id="PF05145">
    <property type="entry name" value="AbrB"/>
    <property type="match status" value="1"/>
</dbReference>
<dbReference type="GO" id="GO:0010468">
    <property type="term" value="P:regulation of gene expression"/>
    <property type="evidence" value="ECO:0007669"/>
    <property type="project" value="InterPro"/>
</dbReference>
<gene>
    <name evidence="2" type="ORF">SAMN05444000_1346</name>
</gene>